<organism evidence="2 3">
    <name type="scientific">Candidatus Sungiibacteriota bacterium</name>
    <dbReference type="NCBI Taxonomy" id="2750080"/>
    <lineage>
        <taxon>Bacteria</taxon>
        <taxon>Candidatus Sungiibacteriota</taxon>
    </lineage>
</organism>
<dbReference type="Gene3D" id="3.40.30.10">
    <property type="entry name" value="Glutaredoxin"/>
    <property type="match status" value="1"/>
</dbReference>
<dbReference type="SUPFAM" id="SSF52833">
    <property type="entry name" value="Thioredoxin-like"/>
    <property type="match status" value="1"/>
</dbReference>
<dbReference type="PROSITE" id="PS51354">
    <property type="entry name" value="GLUTAREDOXIN_2"/>
    <property type="match status" value="1"/>
</dbReference>
<sequence length="82" mass="9086">MEQTNHKITIYGTSTCQSCALAKEYLHSKNFEYEFKNVGEDAVAREEMIAKNGGMLSTPTIEIDDKIIVGFDKGKIDALLGN</sequence>
<name>A0A7T5RJA5_9BACT</name>
<dbReference type="GO" id="GO:0045454">
    <property type="term" value="P:cell redox homeostasis"/>
    <property type="evidence" value="ECO:0007669"/>
    <property type="project" value="TreeGrafter"/>
</dbReference>
<evidence type="ECO:0000259" key="1">
    <source>
        <dbReference type="Pfam" id="PF00462"/>
    </source>
</evidence>
<dbReference type="InterPro" id="IPR036249">
    <property type="entry name" value="Thioredoxin-like_sf"/>
</dbReference>
<gene>
    <name evidence="2" type="ORF">HYW89_04010</name>
</gene>
<dbReference type="EMBL" id="CP066690">
    <property type="protein sequence ID" value="QQG45134.1"/>
    <property type="molecule type" value="Genomic_DNA"/>
</dbReference>
<accession>A0A7T5RJA5</accession>
<evidence type="ECO:0000313" key="2">
    <source>
        <dbReference type="EMBL" id="QQG45134.1"/>
    </source>
</evidence>
<dbReference type="GO" id="GO:0009055">
    <property type="term" value="F:electron transfer activity"/>
    <property type="evidence" value="ECO:0007669"/>
    <property type="project" value="TreeGrafter"/>
</dbReference>
<protein>
    <recommendedName>
        <fullName evidence="1">Glutaredoxin domain-containing protein</fullName>
    </recommendedName>
</protein>
<feature type="domain" description="Glutaredoxin" evidence="1">
    <location>
        <begin position="8"/>
        <end position="68"/>
    </location>
</feature>
<dbReference type="PANTHER" id="PTHR34386:SF1">
    <property type="entry name" value="GLUTAREDOXIN-LIKE PROTEIN NRDH"/>
    <property type="match status" value="1"/>
</dbReference>
<dbReference type="AlphaFoldDB" id="A0A7T5RJA5"/>
<reference evidence="2 3" key="1">
    <citation type="submission" date="2020-07" db="EMBL/GenBank/DDBJ databases">
        <title>Huge and variable diversity of episymbiotic CPR bacteria and DPANN archaea in groundwater ecosystems.</title>
        <authorList>
            <person name="He C.Y."/>
            <person name="Keren R."/>
            <person name="Whittaker M."/>
            <person name="Farag I.F."/>
            <person name="Doudna J."/>
            <person name="Cate J.H.D."/>
            <person name="Banfield J.F."/>
        </authorList>
    </citation>
    <scope>NUCLEOTIDE SEQUENCE [LARGE SCALE GENOMIC DNA]</scope>
    <source>
        <strain evidence="2">NC_groundwater_541_Ag_S-0.1um_46_50</strain>
    </source>
</reference>
<dbReference type="InterPro" id="IPR051548">
    <property type="entry name" value="Grx-like_ET"/>
</dbReference>
<dbReference type="InterPro" id="IPR002109">
    <property type="entry name" value="Glutaredoxin"/>
</dbReference>
<evidence type="ECO:0000313" key="3">
    <source>
        <dbReference type="Proteomes" id="UP000595618"/>
    </source>
</evidence>
<proteinExistence type="predicted"/>
<dbReference type="CDD" id="cd02976">
    <property type="entry name" value="NrdH"/>
    <property type="match status" value="1"/>
</dbReference>
<dbReference type="Proteomes" id="UP000595618">
    <property type="component" value="Chromosome"/>
</dbReference>
<dbReference type="Pfam" id="PF00462">
    <property type="entry name" value="Glutaredoxin"/>
    <property type="match status" value="1"/>
</dbReference>
<dbReference type="PANTHER" id="PTHR34386">
    <property type="entry name" value="GLUTAREDOXIN"/>
    <property type="match status" value="1"/>
</dbReference>